<accession>A0AAV1DF81</accession>
<dbReference type="AlphaFoldDB" id="A0AAV1DF81"/>
<comment type="catalytic activity">
    <reaction evidence="10">
        <text>ATP + H2O = ADP + phosphate + H(+)</text>
        <dbReference type="Rhea" id="RHEA:13065"/>
        <dbReference type="ChEBI" id="CHEBI:15377"/>
        <dbReference type="ChEBI" id="CHEBI:15378"/>
        <dbReference type="ChEBI" id="CHEBI:30616"/>
        <dbReference type="ChEBI" id="CHEBI:43474"/>
        <dbReference type="ChEBI" id="CHEBI:456216"/>
    </reaction>
    <physiologicalReaction direction="left-to-right" evidence="10">
        <dbReference type="Rhea" id="RHEA:13066"/>
    </physiologicalReaction>
</comment>
<evidence type="ECO:0000256" key="8">
    <source>
        <dbReference type="ARBA" id="ARBA00034811"/>
    </source>
</evidence>
<evidence type="ECO:0000256" key="4">
    <source>
        <dbReference type="ARBA" id="ARBA00022741"/>
    </source>
</evidence>
<dbReference type="GO" id="GO:0016558">
    <property type="term" value="P:protein import into peroxisome matrix"/>
    <property type="evidence" value="ECO:0007669"/>
    <property type="project" value="TreeGrafter"/>
</dbReference>
<dbReference type="Gene3D" id="1.10.8.60">
    <property type="match status" value="2"/>
</dbReference>
<feature type="region of interest" description="Disordered" evidence="11">
    <location>
        <begin position="595"/>
        <end position="623"/>
    </location>
</feature>
<protein>
    <recommendedName>
        <fullName evidence="8">Peroxisomal ATPase PEX6</fullName>
    </recommendedName>
    <alternativeName>
        <fullName evidence="9">Peroxin-6</fullName>
    </alternativeName>
</protein>
<keyword evidence="3" id="KW-0962">Peroxisome biogenesis</keyword>
<dbReference type="InterPro" id="IPR003593">
    <property type="entry name" value="AAA+_ATPase"/>
</dbReference>
<dbReference type="GO" id="GO:0005829">
    <property type="term" value="C:cytosol"/>
    <property type="evidence" value="ECO:0007669"/>
    <property type="project" value="TreeGrafter"/>
</dbReference>
<evidence type="ECO:0000256" key="5">
    <source>
        <dbReference type="ARBA" id="ARBA00022801"/>
    </source>
</evidence>
<dbReference type="EMBL" id="OX459122">
    <property type="protein sequence ID" value="CAI9105342.1"/>
    <property type="molecule type" value="Genomic_DNA"/>
</dbReference>
<dbReference type="InterPro" id="IPR027417">
    <property type="entry name" value="P-loop_NTPase"/>
</dbReference>
<dbReference type="Gene3D" id="3.40.50.300">
    <property type="entry name" value="P-loop containing nucleotide triphosphate hydrolases"/>
    <property type="match status" value="2"/>
</dbReference>
<feature type="domain" description="AAA+ ATPase" evidence="12">
    <location>
        <begin position="689"/>
        <end position="828"/>
    </location>
</feature>
<dbReference type="GO" id="GO:0016887">
    <property type="term" value="F:ATP hydrolysis activity"/>
    <property type="evidence" value="ECO:0007669"/>
    <property type="project" value="InterPro"/>
</dbReference>
<dbReference type="SUPFAM" id="SSF52540">
    <property type="entry name" value="P-loop containing nucleoside triphosphate hydrolases"/>
    <property type="match status" value="2"/>
</dbReference>
<dbReference type="FunFam" id="3.40.50.300:FF:000109">
    <property type="entry name" value="Peroxisomal biogenesis factor 6"/>
    <property type="match status" value="1"/>
</dbReference>
<evidence type="ECO:0000313" key="14">
    <source>
        <dbReference type="Proteomes" id="UP001161247"/>
    </source>
</evidence>
<evidence type="ECO:0000259" key="12">
    <source>
        <dbReference type="SMART" id="SM00382"/>
    </source>
</evidence>
<dbReference type="CDD" id="cd19527">
    <property type="entry name" value="RecA-like_PEX6_r2"/>
    <property type="match status" value="1"/>
</dbReference>
<evidence type="ECO:0000256" key="1">
    <source>
        <dbReference type="ARBA" id="ARBA00004370"/>
    </source>
</evidence>
<sequence>MVVAERRKPLVLSSTRALVNSLLTSSGVQLEDGGGIAVDPVLSAGYGSETNSLQLKAGILRIKEGLSDGDSRAGARSKLSSLDGSALVGLSISSLKRLSITSGSLIYVKNGDGNICKVGQVFALDSPSPDDKLPGNDVLSTHSPERMSLFPAYYYPQNPHAQLDSQIAYLSPILFFNLRLHVSCLKSVVHRGKETFSSFLGYQLEGEANGKESDASAITLALEPWPHVPKYASHLRASFVRIPECSTLDSLKRSPYIDDVDRQELIDLELNNYFTVDRYVSRGDIFRISINWNCRSSLCVSCSKKMHDGTTDLVYFKVVAMEPSEEPVLRVNRTHTALVLGGNVASAVPPAFLFRGPEFSVPVHQNVVKLLASVLAPPLCPSALSSKFRVSILLHGARGCGKRTVVKFVASQLGVHVVEYSCHNLSSSSERKTSASLAQAFNAARRYSPTILLLRHFDVLRDLGHEGSPHEQLGVNAEVAAVIKQFTEPVIEDDNDSSFNDSDRTYRHPLLLVAAADSSEGLPPTIRRCFSHEISMGPLNEEQRSQILSHLLQQVPELLENVSAEDFVKDVVGQTSGFMPRDLQALVADAGVNLVSSPKPEKMHNSSDESKQTEDSQSTSHAPRILAKDDLLKALEQSKKRNASALGTPKVPDVKWEDVGGLEDVKKSILDTVQLPLLHKDLFSSGLRKRSGVLLYGPPGTGKTLLAKAVATECSLNFLSVKGPELINMYIGESEKNVRDIFEKARSARPCVIFFDELDSLAPARGASGDSGGVMDRVVSQMLAEIDGLNDSSQDLFIIGASNRPDLIDPALLRPGRFDKLLYVGVNSETSYRERVLKALTRKFKLHEDVSLYSIAKRCPPNFTGADMYALCADAWFHAAKRKVLAADSDSSSSSEHSDAVIVGYNDFIKVLEDLSPSLSMAELQKYERLREQFEGASSR</sequence>
<dbReference type="FunFam" id="1.10.8.60:FF:000077">
    <property type="entry name" value="Peroxisome biogenesis protein 6"/>
    <property type="match status" value="1"/>
</dbReference>
<proteinExistence type="inferred from homology"/>
<feature type="compositionally biased region" description="Basic and acidic residues" evidence="11">
    <location>
        <begin position="599"/>
        <end position="614"/>
    </location>
</feature>
<organism evidence="13 14">
    <name type="scientific">Oldenlandia corymbosa var. corymbosa</name>
    <dbReference type="NCBI Taxonomy" id="529605"/>
    <lineage>
        <taxon>Eukaryota</taxon>
        <taxon>Viridiplantae</taxon>
        <taxon>Streptophyta</taxon>
        <taxon>Embryophyta</taxon>
        <taxon>Tracheophyta</taxon>
        <taxon>Spermatophyta</taxon>
        <taxon>Magnoliopsida</taxon>
        <taxon>eudicotyledons</taxon>
        <taxon>Gunneridae</taxon>
        <taxon>Pentapetalae</taxon>
        <taxon>asterids</taxon>
        <taxon>lamiids</taxon>
        <taxon>Gentianales</taxon>
        <taxon>Rubiaceae</taxon>
        <taxon>Rubioideae</taxon>
        <taxon>Spermacoceae</taxon>
        <taxon>Hedyotis-Oldenlandia complex</taxon>
        <taxon>Oldenlandia</taxon>
    </lineage>
</organism>
<dbReference type="InterPro" id="IPR003960">
    <property type="entry name" value="ATPase_AAA_CS"/>
</dbReference>
<gene>
    <name evidence="13" type="ORF">OLC1_LOCUS14063</name>
</gene>
<feature type="domain" description="AAA+ ATPase" evidence="12">
    <location>
        <begin position="388"/>
        <end position="540"/>
    </location>
</feature>
<dbReference type="Pfam" id="PF00004">
    <property type="entry name" value="AAA"/>
    <property type="match status" value="2"/>
</dbReference>
<dbReference type="InterPro" id="IPR047533">
    <property type="entry name" value="RecA-like_PEX6_r2"/>
</dbReference>
<evidence type="ECO:0000256" key="2">
    <source>
        <dbReference type="ARBA" id="ARBA00006914"/>
    </source>
</evidence>
<dbReference type="InterPro" id="IPR003959">
    <property type="entry name" value="ATPase_AAA_core"/>
</dbReference>
<keyword evidence="5" id="KW-0378">Hydrolase</keyword>
<evidence type="ECO:0000313" key="13">
    <source>
        <dbReference type="EMBL" id="CAI9105342.1"/>
    </source>
</evidence>
<dbReference type="SMART" id="SM00382">
    <property type="entry name" value="AAA"/>
    <property type="match status" value="2"/>
</dbReference>
<keyword evidence="7" id="KW-0472">Membrane</keyword>
<evidence type="ECO:0000256" key="9">
    <source>
        <dbReference type="ARBA" id="ARBA00034920"/>
    </source>
</evidence>
<keyword evidence="6" id="KW-0067">ATP-binding</keyword>
<comment type="similarity">
    <text evidence="2">Belongs to the AAA ATPase family.</text>
</comment>
<dbReference type="InterPro" id="IPR050168">
    <property type="entry name" value="AAA_ATPase_domain"/>
</dbReference>
<keyword evidence="14" id="KW-1185">Reference proteome</keyword>
<dbReference type="PANTHER" id="PTHR23077:SF9">
    <property type="entry name" value="PEROXISOMAL ATPASE PEX6"/>
    <property type="match status" value="1"/>
</dbReference>
<dbReference type="GO" id="GO:0005778">
    <property type="term" value="C:peroxisomal membrane"/>
    <property type="evidence" value="ECO:0007669"/>
    <property type="project" value="TreeGrafter"/>
</dbReference>
<dbReference type="PANTHER" id="PTHR23077">
    <property type="entry name" value="AAA-FAMILY ATPASE"/>
    <property type="match status" value="1"/>
</dbReference>
<evidence type="ECO:0000256" key="6">
    <source>
        <dbReference type="ARBA" id="ARBA00022840"/>
    </source>
</evidence>
<comment type="subcellular location">
    <subcellularLocation>
        <location evidence="1">Membrane</location>
    </subcellularLocation>
</comment>
<evidence type="ECO:0000256" key="10">
    <source>
        <dbReference type="ARBA" id="ARBA00048778"/>
    </source>
</evidence>
<evidence type="ECO:0000256" key="3">
    <source>
        <dbReference type="ARBA" id="ARBA00022593"/>
    </source>
</evidence>
<reference evidence="13" key="1">
    <citation type="submission" date="2023-03" db="EMBL/GenBank/DDBJ databases">
        <authorList>
            <person name="Julca I."/>
        </authorList>
    </citation>
    <scope>NUCLEOTIDE SEQUENCE</scope>
</reference>
<keyword evidence="4" id="KW-0547">Nucleotide-binding</keyword>
<dbReference type="GO" id="GO:0005524">
    <property type="term" value="F:ATP binding"/>
    <property type="evidence" value="ECO:0007669"/>
    <property type="project" value="UniProtKB-KW"/>
</dbReference>
<evidence type="ECO:0000256" key="7">
    <source>
        <dbReference type="ARBA" id="ARBA00023136"/>
    </source>
</evidence>
<dbReference type="PROSITE" id="PS00674">
    <property type="entry name" value="AAA"/>
    <property type="match status" value="1"/>
</dbReference>
<dbReference type="Proteomes" id="UP001161247">
    <property type="component" value="Chromosome 5"/>
</dbReference>
<evidence type="ECO:0000256" key="11">
    <source>
        <dbReference type="SAM" id="MobiDB-lite"/>
    </source>
</evidence>
<name>A0AAV1DF81_OLDCO</name>